<feature type="compositionally biased region" description="Polar residues" evidence="7">
    <location>
        <begin position="40"/>
        <end position="56"/>
    </location>
</feature>
<dbReference type="EMBL" id="KF516631">
    <property type="protein sequence ID" value="AII16535.1"/>
    <property type="molecule type" value="mRNA"/>
</dbReference>
<evidence type="ECO:0000256" key="3">
    <source>
        <dbReference type="ARBA" id="ARBA00023242"/>
    </source>
</evidence>
<sequence>APVVSSAAPDKAEKSESRKLYCSVYQAMSNKSSERMPNATDETTGANESAQIQPDNEVQEPKNVQELTNYIQSVLQQMQDRFQTMSDQIITRIDEMAGRIDGLEHNINDLMVQAGQGESGPPALTSEK</sequence>
<dbReference type="Gene3D" id="1.20.5.430">
    <property type="match status" value="1"/>
</dbReference>
<dbReference type="InterPro" id="IPR009643">
    <property type="entry name" value="HS1-bd"/>
</dbReference>
<dbReference type="GO" id="GO:0003714">
    <property type="term" value="F:transcription corepressor activity"/>
    <property type="evidence" value="ECO:0007669"/>
    <property type="project" value="InterPro"/>
</dbReference>
<evidence type="ECO:0000256" key="5">
    <source>
        <dbReference type="ARBA" id="ARBA00038772"/>
    </source>
</evidence>
<feature type="region of interest" description="Disordered" evidence="7">
    <location>
        <begin position="29"/>
        <end position="58"/>
    </location>
</feature>
<evidence type="ECO:0000256" key="1">
    <source>
        <dbReference type="ARBA" id="ARBA00004123"/>
    </source>
</evidence>
<dbReference type="Pfam" id="PF06825">
    <property type="entry name" value="HSBP1"/>
    <property type="match status" value="1"/>
</dbReference>
<comment type="subcellular location">
    <subcellularLocation>
        <location evidence="1">Nucleus</location>
    </subcellularLocation>
</comment>
<reference evidence="8" key="1">
    <citation type="submission" date="2013-08" db="EMBL/GenBank/DDBJ databases">
        <title>Paracyclopina nana immune related genes.</title>
        <authorList>
            <person name="Kim B.-M."/>
            <person name="Rhee J.-S."/>
            <person name="Lee J.-S."/>
        </authorList>
    </citation>
    <scope>NUCLEOTIDE SEQUENCE</scope>
</reference>
<evidence type="ECO:0000256" key="2">
    <source>
        <dbReference type="ARBA" id="ARBA00006349"/>
    </source>
</evidence>
<comment type="subunit">
    <text evidence="5">Homohexamer. Associates with heptad repeats of HSF1 trimers and probably also HSF1 monomers, and with HSP70. Association with HSF1 trimers and HSP70 coincides with attenuation of heat shock response and the conversion of HSF1 trimer to monomer.</text>
</comment>
<keyword evidence="8" id="KW-0346">Stress response</keyword>
<protein>
    <recommendedName>
        <fullName evidence="6">Heat shock factor-binding protein 1</fullName>
    </recommendedName>
</protein>
<feature type="non-terminal residue" evidence="8">
    <location>
        <position position="1"/>
    </location>
</feature>
<dbReference type="AlphaFoldDB" id="A0A076FFQ5"/>
<dbReference type="GO" id="GO:0005829">
    <property type="term" value="C:cytosol"/>
    <property type="evidence" value="ECO:0007669"/>
    <property type="project" value="TreeGrafter"/>
</dbReference>
<feature type="non-terminal residue" evidence="8">
    <location>
        <position position="128"/>
    </location>
</feature>
<dbReference type="PANTHER" id="PTHR19424:SF0">
    <property type="entry name" value="HEAT SHOCK FACTOR BINDING PROTEIN 1"/>
    <property type="match status" value="1"/>
</dbReference>
<evidence type="ECO:0000256" key="7">
    <source>
        <dbReference type="SAM" id="MobiDB-lite"/>
    </source>
</evidence>
<proteinExistence type="evidence at transcript level"/>
<name>A0A076FFQ5_PARNA</name>
<dbReference type="GO" id="GO:0070370">
    <property type="term" value="P:cellular heat acclimation"/>
    <property type="evidence" value="ECO:0007669"/>
    <property type="project" value="TreeGrafter"/>
</dbReference>
<comment type="similarity">
    <text evidence="2">Belongs to the HSBP1 family.</text>
</comment>
<dbReference type="PANTHER" id="PTHR19424">
    <property type="entry name" value="HEAT SHOCK FACTOR BINDING PROTEIN 1"/>
    <property type="match status" value="1"/>
</dbReference>
<organism evidence="8">
    <name type="scientific">Paracyclopina nana</name>
    <name type="common">Marine copepod</name>
    <dbReference type="NCBI Taxonomy" id="565004"/>
    <lineage>
        <taxon>Eukaryota</taxon>
        <taxon>Metazoa</taxon>
        <taxon>Ecdysozoa</taxon>
        <taxon>Arthropoda</taxon>
        <taxon>Crustacea</taxon>
        <taxon>Multicrustacea</taxon>
        <taxon>Hexanauplia</taxon>
        <taxon>Copepoda</taxon>
        <taxon>Cyclopoida</taxon>
        <taxon>Cyclopettidae</taxon>
        <taxon>Paracyclopina</taxon>
    </lineage>
</organism>
<evidence type="ECO:0000256" key="6">
    <source>
        <dbReference type="ARBA" id="ARBA00039223"/>
    </source>
</evidence>
<dbReference type="GO" id="GO:0005634">
    <property type="term" value="C:nucleus"/>
    <property type="evidence" value="ECO:0007669"/>
    <property type="project" value="UniProtKB-SubCell"/>
</dbReference>
<evidence type="ECO:0000313" key="8">
    <source>
        <dbReference type="EMBL" id="AII16535.1"/>
    </source>
</evidence>
<dbReference type="FunFam" id="1.20.5.430:FF:000002">
    <property type="entry name" value="Heat shock factor-binding protein 1"/>
    <property type="match status" value="1"/>
</dbReference>
<evidence type="ECO:0000256" key="4">
    <source>
        <dbReference type="ARBA" id="ARBA00037689"/>
    </source>
</evidence>
<comment type="function">
    <text evidence="4">Negative regulator of the heat shock response. Negatively affects HSF1 DNA-binding activity. May have a role in the suppression of the activation of the stress response during the aging process.</text>
</comment>
<accession>A0A076FFQ5</accession>
<keyword evidence="3" id="KW-0539">Nucleus</keyword>